<evidence type="ECO:0000256" key="9">
    <source>
        <dbReference type="SAM" id="MobiDB-lite"/>
    </source>
</evidence>
<evidence type="ECO:0000256" key="3">
    <source>
        <dbReference type="ARBA" id="ARBA00022679"/>
    </source>
</evidence>
<dbReference type="Gene3D" id="3.40.50.1220">
    <property type="entry name" value="TPP-binding domain"/>
    <property type="match status" value="1"/>
</dbReference>
<evidence type="ECO:0000313" key="12">
    <source>
        <dbReference type="Proteomes" id="UP001390339"/>
    </source>
</evidence>
<reference evidence="11 12" key="1">
    <citation type="journal article" date="2024" name="IMA Fungus">
        <title>Apiospora arundinis, a panoply of carbohydrate-active enzymes and secondary metabolites.</title>
        <authorList>
            <person name="Sorensen T."/>
            <person name="Petersen C."/>
            <person name="Muurmann A.T."/>
            <person name="Christiansen J.V."/>
            <person name="Brundto M.L."/>
            <person name="Overgaard C.K."/>
            <person name="Boysen A.T."/>
            <person name="Wollenberg R.D."/>
            <person name="Larsen T.O."/>
            <person name="Sorensen J.L."/>
            <person name="Nielsen K.L."/>
            <person name="Sondergaard T.E."/>
        </authorList>
    </citation>
    <scope>NUCLEOTIDE SEQUENCE [LARGE SCALE GENOMIC DNA]</scope>
    <source>
        <strain evidence="11 12">AAU 773</strain>
    </source>
</reference>
<dbReference type="Gene3D" id="2.20.28.200">
    <property type="match status" value="1"/>
</dbReference>
<dbReference type="PROSITE" id="PS50305">
    <property type="entry name" value="SIRTUIN"/>
    <property type="match status" value="1"/>
</dbReference>
<dbReference type="SUPFAM" id="SSF52467">
    <property type="entry name" value="DHS-like NAD/FAD-binding domain"/>
    <property type="match status" value="1"/>
</dbReference>
<dbReference type="InterPro" id="IPR029035">
    <property type="entry name" value="DHS-like_NAD/FAD-binding_dom"/>
</dbReference>
<dbReference type="EC" id="2.3.1.286" evidence="2"/>
<dbReference type="InterPro" id="IPR003000">
    <property type="entry name" value="Sirtuin"/>
</dbReference>
<feature type="binding site" evidence="8">
    <location>
        <position position="165"/>
    </location>
    <ligand>
        <name>Zn(2+)</name>
        <dbReference type="ChEBI" id="CHEBI:29105"/>
    </ligand>
</feature>
<feature type="region of interest" description="Disordered" evidence="9">
    <location>
        <begin position="1"/>
        <end position="20"/>
    </location>
</feature>
<feature type="region of interest" description="Disordered" evidence="9">
    <location>
        <begin position="382"/>
        <end position="426"/>
    </location>
</feature>
<dbReference type="InterPro" id="IPR050134">
    <property type="entry name" value="NAD-dep_sirtuin_deacylases"/>
</dbReference>
<evidence type="ECO:0000256" key="1">
    <source>
        <dbReference type="ARBA" id="ARBA00006924"/>
    </source>
</evidence>
<gene>
    <name evidence="11" type="ORF">PGQ11_005481</name>
</gene>
<comment type="similarity">
    <text evidence="7">Belongs to the sirtuin family. Class IV subfamily.</text>
</comment>
<comment type="caution">
    <text evidence="11">The sequence shown here is derived from an EMBL/GenBank/DDBJ whole genome shotgun (WGS) entry which is preliminary data.</text>
</comment>
<feature type="binding site" evidence="8">
    <location>
        <position position="135"/>
    </location>
    <ligand>
        <name>Zn(2+)</name>
        <dbReference type="ChEBI" id="CHEBI:29105"/>
    </ligand>
</feature>
<evidence type="ECO:0000313" key="11">
    <source>
        <dbReference type="EMBL" id="KAK8874967.1"/>
    </source>
</evidence>
<dbReference type="PANTHER" id="PTHR11085:SF12">
    <property type="entry name" value="NAD-DEPENDENT PROTEIN DEACYLASE SIRTUIN-6"/>
    <property type="match status" value="1"/>
</dbReference>
<proteinExistence type="inferred from homology"/>
<dbReference type="Pfam" id="PF02146">
    <property type="entry name" value="SIR2"/>
    <property type="match status" value="1"/>
</dbReference>
<evidence type="ECO:0000259" key="10">
    <source>
        <dbReference type="PROSITE" id="PS50305"/>
    </source>
</evidence>
<accession>A0ABR2JBE8</accession>
<comment type="similarity">
    <text evidence="1">Belongs to the sirtuin family. Class I subfamily.</text>
</comment>
<keyword evidence="6" id="KW-0520">NAD</keyword>
<keyword evidence="4 8" id="KW-0479">Metal-binding</keyword>
<dbReference type="EMBL" id="JAPCWZ010000003">
    <property type="protein sequence ID" value="KAK8874967.1"/>
    <property type="molecule type" value="Genomic_DNA"/>
</dbReference>
<dbReference type="InterPro" id="IPR026590">
    <property type="entry name" value="Ssirtuin_cat_dom"/>
</dbReference>
<evidence type="ECO:0000256" key="5">
    <source>
        <dbReference type="ARBA" id="ARBA00022833"/>
    </source>
</evidence>
<name>A0ABR2JBE8_9PEZI</name>
<dbReference type="PANTHER" id="PTHR11085">
    <property type="entry name" value="NAD-DEPENDENT PROTEIN DEACYLASE SIRTUIN-5, MITOCHONDRIAL-RELATED"/>
    <property type="match status" value="1"/>
</dbReference>
<keyword evidence="5 8" id="KW-0862">Zinc</keyword>
<feature type="active site" description="Proton acceptor" evidence="8">
    <location>
        <position position="124"/>
    </location>
</feature>
<evidence type="ECO:0000256" key="6">
    <source>
        <dbReference type="ARBA" id="ARBA00023027"/>
    </source>
</evidence>
<evidence type="ECO:0000256" key="4">
    <source>
        <dbReference type="ARBA" id="ARBA00022723"/>
    </source>
</evidence>
<evidence type="ECO:0000256" key="8">
    <source>
        <dbReference type="PROSITE-ProRule" id="PRU00236"/>
    </source>
</evidence>
<keyword evidence="3" id="KW-0808">Transferase</keyword>
<feature type="binding site" evidence="8">
    <location>
        <position position="162"/>
    </location>
    <ligand>
        <name>Zn(2+)</name>
        <dbReference type="ChEBI" id="CHEBI:29105"/>
    </ligand>
</feature>
<evidence type="ECO:0000256" key="7">
    <source>
        <dbReference type="ARBA" id="ARBA00038170"/>
    </source>
</evidence>
<organism evidence="11 12">
    <name type="scientific">Apiospora arundinis</name>
    <dbReference type="NCBI Taxonomy" id="335852"/>
    <lineage>
        <taxon>Eukaryota</taxon>
        <taxon>Fungi</taxon>
        <taxon>Dikarya</taxon>
        <taxon>Ascomycota</taxon>
        <taxon>Pezizomycotina</taxon>
        <taxon>Sordariomycetes</taxon>
        <taxon>Xylariomycetidae</taxon>
        <taxon>Amphisphaeriales</taxon>
        <taxon>Apiosporaceae</taxon>
        <taxon>Apiospora</taxon>
    </lineage>
</organism>
<feature type="domain" description="Deacetylase sirtuin-type" evidence="10">
    <location>
        <begin position="17"/>
        <end position="261"/>
    </location>
</feature>
<protein>
    <recommendedName>
        <fullName evidence="2">protein acetyllysine N-acetyltransferase</fullName>
        <ecNumber evidence="2">2.3.1.286</ecNumber>
    </recommendedName>
</protein>
<sequence>MADSAPMIAPEERQEAPGVMEQKAQTLVNYINKSKHIIVFTGAGISTSTGIPDFRGPEGVWTLRKQGRLRTSKTATTLQAVPSPTHMALVELQNRGILKYVVSQNCDGLHRKSGILPDRISELHGNSNREYCKDCGKDYIRDFRAVSTYEKSIHDHRTGRKCALCGGVLIDTIINFGESLPEDALQFARDHAEKADLCIALGSSLTVTPANEIPETVGKRKGAKLVICNLQTTPFDKSTSLRVFGKTDDLMERVMEKLSIPIPTFMVRRLLVIRIGGETGRPSVKIEGVDVDGTPATFLQSVKLENNRRVVRTEPFTINLRDELETGAQLNLVLEFMGHYGEPNLELSHTYDDADGALALYLLEYNPLTGQWTTARQDAANLPTPATHEAQPKGKGRRKLVPTGEAGVPDNVKPSPAANAFSDLEE</sequence>
<keyword evidence="12" id="KW-1185">Reference proteome</keyword>
<dbReference type="Proteomes" id="UP001390339">
    <property type="component" value="Unassembled WGS sequence"/>
</dbReference>
<evidence type="ECO:0000256" key="2">
    <source>
        <dbReference type="ARBA" id="ARBA00012928"/>
    </source>
</evidence>
<feature type="binding site" evidence="8">
    <location>
        <position position="132"/>
    </location>
    <ligand>
        <name>Zn(2+)</name>
        <dbReference type="ChEBI" id="CHEBI:29105"/>
    </ligand>
</feature>